<proteinExistence type="predicted"/>
<comment type="caution">
    <text evidence="1">The sequence shown here is derived from an EMBL/GenBank/DDBJ whole genome shotgun (WGS) entry which is preliminary data.</text>
</comment>
<gene>
    <name evidence="1" type="ORF">PMAYCL1PPCAC_16642</name>
</gene>
<evidence type="ECO:0000313" key="1">
    <source>
        <dbReference type="EMBL" id="GMR46447.1"/>
    </source>
</evidence>
<dbReference type="EMBL" id="BTRK01000004">
    <property type="protein sequence ID" value="GMR46447.1"/>
    <property type="molecule type" value="Genomic_DNA"/>
</dbReference>
<evidence type="ECO:0000313" key="2">
    <source>
        <dbReference type="Proteomes" id="UP001328107"/>
    </source>
</evidence>
<keyword evidence="2" id="KW-1185">Reference proteome</keyword>
<feature type="non-terminal residue" evidence="1">
    <location>
        <position position="1"/>
    </location>
</feature>
<reference evidence="2" key="1">
    <citation type="submission" date="2022-10" db="EMBL/GenBank/DDBJ databases">
        <title>Genome assembly of Pristionchus species.</title>
        <authorList>
            <person name="Yoshida K."/>
            <person name="Sommer R.J."/>
        </authorList>
    </citation>
    <scope>NUCLEOTIDE SEQUENCE [LARGE SCALE GENOMIC DNA]</scope>
    <source>
        <strain evidence="2">RS5460</strain>
    </source>
</reference>
<accession>A0AAN5CL87</accession>
<sequence>VDVDLRVDSRNLFARSTNHESAVSSRLLRSHVIVEDWVVVVELDADITCGTVVAHQLASDGHGLREAEQTGRNNAE</sequence>
<dbReference type="AlphaFoldDB" id="A0AAN5CL87"/>
<name>A0AAN5CL87_9BILA</name>
<protein>
    <submittedName>
        <fullName evidence="1">Uncharacterized protein</fullName>
    </submittedName>
</protein>
<organism evidence="1 2">
    <name type="scientific">Pristionchus mayeri</name>
    <dbReference type="NCBI Taxonomy" id="1317129"/>
    <lineage>
        <taxon>Eukaryota</taxon>
        <taxon>Metazoa</taxon>
        <taxon>Ecdysozoa</taxon>
        <taxon>Nematoda</taxon>
        <taxon>Chromadorea</taxon>
        <taxon>Rhabditida</taxon>
        <taxon>Rhabditina</taxon>
        <taxon>Diplogasteromorpha</taxon>
        <taxon>Diplogasteroidea</taxon>
        <taxon>Neodiplogasteridae</taxon>
        <taxon>Pristionchus</taxon>
    </lineage>
</organism>
<dbReference type="Proteomes" id="UP001328107">
    <property type="component" value="Unassembled WGS sequence"/>
</dbReference>